<evidence type="ECO:0000313" key="1">
    <source>
        <dbReference type="EMBL" id="MED6214283.1"/>
    </source>
</evidence>
<dbReference type="Proteomes" id="UP001341840">
    <property type="component" value="Unassembled WGS sequence"/>
</dbReference>
<evidence type="ECO:0000313" key="2">
    <source>
        <dbReference type="Proteomes" id="UP001341840"/>
    </source>
</evidence>
<sequence length="146" mass="16352">MASPMKDPTCVLRGECYQPLQRTVIVRKQARSGLNEPESHQTVCHQSLAYNPHMARKSVQEGLRRRGNGRCGHSLLGPRGRRDLTLRARPHIMCMTRVGTTLPSLQPLPPLPCAECIEGSHILNHHLIQPLLILSRGPRANHHPPH</sequence>
<reference evidence="1 2" key="1">
    <citation type="journal article" date="2023" name="Plants (Basel)">
        <title>Bridging the Gap: Combining Genomics and Transcriptomics Approaches to Understand Stylosanthes scabra, an Orphan Legume from the Brazilian Caatinga.</title>
        <authorList>
            <person name="Ferreira-Neto J.R.C."/>
            <person name="da Silva M.D."/>
            <person name="Binneck E."/>
            <person name="de Melo N.F."/>
            <person name="da Silva R.H."/>
            <person name="de Melo A.L.T.M."/>
            <person name="Pandolfi V."/>
            <person name="Bustamante F.O."/>
            <person name="Brasileiro-Vidal A.C."/>
            <person name="Benko-Iseppon A.M."/>
        </authorList>
    </citation>
    <scope>NUCLEOTIDE SEQUENCE [LARGE SCALE GENOMIC DNA]</scope>
    <source>
        <tissue evidence="1">Leaves</tissue>
    </source>
</reference>
<name>A0ABU6Z0F6_9FABA</name>
<keyword evidence="2" id="KW-1185">Reference proteome</keyword>
<comment type="caution">
    <text evidence="1">The sequence shown here is derived from an EMBL/GenBank/DDBJ whole genome shotgun (WGS) entry which is preliminary data.</text>
</comment>
<dbReference type="EMBL" id="JASCZI010244644">
    <property type="protein sequence ID" value="MED6214283.1"/>
    <property type="molecule type" value="Genomic_DNA"/>
</dbReference>
<organism evidence="1 2">
    <name type="scientific">Stylosanthes scabra</name>
    <dbReference type="NCBI Taxonomy" id="79078"/>
    <lineage>
        <taxon>Eukaryota</taxon>
        <taxon>Viridiplantae</taxon>
        <taxon>Streptophyta</taxon>
        <taxon>Embryophyta</taxon>
        <taxon>Tracheophyta</taxon>
        <taxon>Spermatophyta</taxon>
        <taxon>Magnoliopsida</taxon>
        <taxon>eudicotyledons</taxon>
        <taxon>Gunneridae</taxon>
        <taxon>Pentapetalae</taxon>
        <taxon>rosids</taxon>
        <taxon>fabids</taxon>
        <taxon>Fabales</taxon>
        <taxon>Fabaceae</taxon>
        <taxon>Papilionoideae</taxon>
        <taxon>50 kb inversion clade</taxon>
        <taxon>dalbergioids sensu lato</taxon>
        <taxon>Dalbergieae</taxon>
        <taxon>Pterocarpus clade</taxon>
        <taxon>Stylosanthes</taxon>
    </lineage>
</organism>
<proteinExistence type="predicted"/>
<protein>
    <submittedName>
        <fullName evidence="1">Uncharacterized protein</fullName>
    </submittedName>
</protein>
<accession>A0ABU6Z0F6</accession>
<gene>
    <name evidence="1" type="ORF">PIB30_101555</name>
</gene>